<evidence type="ECO:0000313" key="3">
    <source>
        <dbReference type="Proteomes" id="UP001140076"/>
    </source>
</evidence>
<dbReference type="AlphaFoldDB" id="A0A9X3SEK3"/>
<gene>
    <name evidence="2" type="ORF">LG943_12135</name>
</gene>
<comment type="caution">
    <text evidence="2">The sequence shown here is derived from an EMBL/GenBank/DDBJ whole genome shotgun (WGS) entry which is preliminary data.</text>
</comment>
<accession>A0A9X3SEK3</accession>
<dbReference type="RefSeq" id="WP_270072343.1">
    <property type="nucleotide sequence ID" value="NZ_JAJAQC010000017.1"/>
</dbReference>
<name>A0A9X3SEK3_9ACTN</name>
<evidence type="ECO:0000313" key="2">
    <source>
        <dbReference type="EMBL" id="MDA0565062.1"/>
    </source>
</evidence>
<dbReference type="Proteomes" id="UP001140076">
    <property type="component" value="Unassembled WGS sequence"/>
</dbReference>
<evidence type="ECO:0000256" key="1">
    <source>
        <dbReference type="SAM" id="MobiDB-lite"/>
    </source>
</evidence>
<proteinExistence type="predicted"/>
<reference evidence="2" key="1">
    <citation type="submission" date="2021-10" db="EMBL/GenBank/DDBJ databases">
        <title>Streptomonospora sp. nov., isolated from mangrove soil.</title>
        <authorList>
            <person name="Chen X."/>
            <person name="Ge X."/>
            <person name="Liu W."/>
        </authorList>
    </citation>
    <scope>NUCLEOTIDE SEQUENCE</scope>
    <source>
        <strain evidence="2">S1-112</strain>
    </source>
</reference>
<dbReference type="EMBL" id="JAJAQC010000017">
    <property type="protein sequence ID" value="MDA0565062.1"/>
    <property type="molecule type" value="Genomic_DNA"/>
</dbReference>
<protein>
    <submittedName>
        <fullName evidence="2">Uncharacterized protein</fullName>
    </submittedName>
</protein>
<feature type="region of interest" description="Disordered" evidence="1">
    <location>
        <begin position="1"/>
        <end position="47"/>
    </location>
</feature>
<keyword evidence="3" id="KW-1185">Reference proteome</keyword>
<feature type="compositionally biased region" description="Basic and acidic residues" evidence="1">
    <location>
        <begin position="1"/>
        <end position="16"/>
    </location>
</feature>
<organism evidence="2 3">
    <name type="scientific">Streptomonospora mangrovi</name>
    <dbReference type="NCBI Taxonomy" id="2883123"/>
    <lineage>
        <taxon>Bacteria</taxon>
        <taxon>Bacillati</taxon>
        <taxon>Actinomycetota</taxon>
        <taxon>Actinomycetes</taxon>
        <taxon>Streptosporangiales</taxon>
        <taxon>Nocardiopsidaceae</taxon>
        <taxon>Streptomonospora</taxon>
    </lineage>
</organism>
<sequence>MGKDEDFVKKIQEDTARQVQQARESSEKDVADAKASTAEAEREARGR</sequence>